<dbReference type="Pfam" id="PF00046">
    <property type="entry name" value="Homeodomain"/>
    <property type="match status" value="1"/>
</dbReference>
<comment type="subcellular location">
    <subcellularLocation>
        <location evidence="1 10 11">Nucleus</location>
    </subcellularLocation>
</comment>
<keyword evidence="3 10" id="KW-0371">Homeobox</keyword>
<feature type="compositionally biased region" description="Low complexity" evidence="12">
    <location>
        <begin position="26"/>
        <end position="39"/>
    </location>
</feature>
<feature type="domain" description="Homeobox" evidence="13">
    <location>
        <begin position="403"/>
        <end position="463"/>
    </location>
</feature>
<dbReference type="GO" id="GO:0001501">
    <property type="term" value="P:skeletal system development"/>
    <property type="evidence" value="ECO:0007669"/>
    <property type="project" value="UniProtKB-ARBA"/>
</dbReference>
<evidence type="ECO:0000256" key="10">
    <source>
        <dbReference type="PROSITE-ProRule" id="PRU00108"/>
    </source>
</evidence>
<dbReference type="GO" id="GO:1990837">
    <property type="term" value="F:sequence-specific double-stranded DNA binding"/>
    <property type="evidence" value="ECO:0007669"/>
    <property type="project" value="UniProtKB-ARBA"/>
</dbReference>
<evidence type="ECO:0000256" key="12">
    <source>
        <dbReference type="SAM" id="MobiDB-lite"/>
    </source>
</evidence>
<dbReference type="Ensembl" id="ENSCAFT00040025287.1">
    <property type="protein sequence ID" value="ENSCAFP00040021977.1"/>
    <property type="gene ID" value="ENSCAFG00040013702.1"/>
</dbReference>
<dbReference type="FunFam" id="1.10.10.60:FF:000225">
    <property type="entry name" value="NK3 homeobox 2"/>
    <property type="match status" value="1"/>
</dbReference>
<dbReference type="PANTHER" id="PTHR24340">
    <property type="entry name" value="HOMEOBOX PROTEIN NKX"/>
    <property type="match status" value="1"/>
</dbReference>
<reference evidence="14" key="1">
    <citation type="submission" date="2018-10" db="EMBL/GenBank/DDBJ databases">
        <title>De novo assembly of a Great Dane genome.</title>
        <authorList>
            <person name="Kidd J.M."/>
            <person name="Pendleton A.L."/>
            <person name="Shen F."/>
            <person name="Emery S."/>
        </authorList>
    </citation>
    <scope>NUCLEOTIDE SEQUENCE [LARGE SCALE GENOMIC DNA]</scope>
    <source>
        <strain evidence="14">Great Dane</strain>
    </source>
</reference>
<feature type="compositionally biased region" description="Basic and acidic residues" evidence="12">
    <location>
        <begin position="111"/>
        <end position="125"/>
    </location>
</feature>
<evidence type="ECO:0000256" key="3">
    <source>
        <dbReference type="ARBA" id="ARBA00023155"/>
    </source>
</evidence>
<dbReference type="InterPro" id="IPR050394">
    <property type="entry name" value="Homeobox_NK-like"/>
</dbReference>
<protein>
    <recommendedName>
        <fullName evidence="7">Homeobox protein Nkx-3.2</fullName>
    </recommendedName>
    <alternativeName>
        <fullName evidence="8">Bagpipe homeobox protein homolog 1</fullName>
    </alternativeName>
    <alternativeName>
        <fullName evidence="9">Homeobox protein NK-3 homolog B</fullName>
    </alternativeName>
</protein>
<dbReference type="InterPro" id="IPR001356">
    <property type="entry name" value="HD"/>
</dbReference>
<dbReference type="PROSITE" id="PS00027">
    <property type="entry name" value="HOMEOBOX_1"/>
    <property type="match status" value="1"/>
</dbReference>
<dbReference type="InterPro" id="IPR009057">
    <property type="entry name" value="Homeodomain-like_sf"/>
</dbReference>
<evidence type="ECO:0000256" key="7">
    <source>
        <dbReference type="ARBA" id="ARBA00067519"/>
    </source>
</evidence>
<feature type="compositionally biased region" description="Gly residues" evidence="12">
    <location>
        <begin position="381"/>
        <end position="390"/>
    </location>
</feature>
<comment type="similarity">
    <text evidence="6">Belongs to the NK-3 homeobox family.</text>
</comment>
<feature type="region of interest" description="Disordered" evidence="12">
    <location>
        <begin position="1"/>
        <end position="201"/>
    </location>
</feature>
<dbReference type="Proteomes" id="UP000694542">
    <property type="component" value="Chromosome 3"/>
</dbReference>
<evidence type="ECO:0000256" key="2">
    <source>
        <dbReference type="ARBA" id="ARBA00023125"/>
    </source>
</evidence>
<dbReference type="InterPro" id="IPR017970">
    <property type="entry name" value="Homeobox_CS"/>
</dbReference>
<dbReference type="AlphaFoldDB" id="A0A8C0YXV4"/>
<proteinExistence type="inferred from homology"/>
<feature type="DNA-binding region" description="Homeobox" evidence="10">
    <location>
        <begin position="405"/>
        <end position="464"/>
    </location>
</feature>
<feature type="compositionally biased region" description="Pro residues" evidence="12">
    <location>
        <begin position="186"/>
        <end position="196"/>
    </location>
</feature>
<reference evidence="14" key="2">
    <citation type="submission" date="2025-08" db="UniProtKB">
        <authorList>
            <consortium name="Ensembl"/>
        </authorList>
    </citation>
    <scope>IDENTIFICATION</scope>
</reference>
<evidence type="ECO:0000256" key="5">
    <source>
        <dbReference type="ARBA" id="ARBA00053393"/>
    </source>
</evidence>
<dbReference type="SUPFAM" id="SSF46689">
    <property type="entry name" value="Homeodomain-like"/>
    <property type="match status" value="1"/>
</dbReference>
<evidence type="ECO:0000256" key="9">
    <source>
        <dbReference type="ARBA" id="ARBA00083786"/>
    </source>
</evidence>
<evidence type="ECO:0000256" key="4">
    <source>
        <dbReference type="ARBA" id="ARBA00023242"/>
    </source>
</evidence>
<feature type="compositionally biased region" description="Basic and acidic residues" evidence="12">
    <location>
        <begin position="52"/>
        <end position="75"/>
    </location>
</feature>
<comment type="function">
    <text evidence="5">Transcriptional repressor that acts as a negative regulator of chondrocyte maturation. PLays a role in distal stomach development; required for proper antral-pyloric morphogenesis and development of antral-type epithelium. In concert with GSC, defines the structural components of the middle ear; required for tympanic ring and gonium development and in the regulation of the width of the malleus.</text>
</comment>
<dbReference type="PRINTS" id="PR00024">
    <property type="entry name" value="HOMEOBOX"/>
</dbReference>
<organism evidence="14 15">
    <name type="scientific">Canis lupus familiaris</name>
    <name type="common">Dog</name>
    <name type="synonym">Canis familiaris</name>
    <dbReference type="NCBI Taxonomy" id="9615"/>
    <lineage>
        <taxon>Eukaryota</taxon>
        <taxon>Metazoa</taxon>
        <taxon>Chordata</taxon>
        <taxon>Craniata</taxon>
        <taxon>Vertebrata</taxon>
        <taxon>Euteleostomi</taxon>
        <taxon>Mammalia</taxon>
        <taxon>Eutheria</taxon>
        <taxon>Laurasiatheria</taxon>
        <taxon>Carnivora</taxon>
        <taxon>Caniformia</taxon>
        <taxon>Canidae</taxon>
        <taxon>Canis</taxon>
    </lineage>
</organism>
<dbReference type="Gene3D" id="1.10.10.60">
    <property type="entry name" value="Homeodomain-like"/>
    <property type="match status" value="1"/>
</dbReference>
<evidence type="ECO:0000313" key="15">
    <source>
        <dbReference type="Proteomes" id="UP000694542"/>
    </source>
</evidence>
<dbReference type="PANTHER" id="PTHR24340:SF34">
    <property type="entry name" value="HOMEOBOX PROTEIN NKX-3.2"/>
    <property type="match status" value="1"/>
</dbReference>
<dbReference type="InterPro" id="IPR020479">
    <property type="entry name" value="HD_metazoa"/>
</dbReference>
<evidence type="ECO:0000256" key="6">
    <source>
        <dbReference type="ARBA" id="ARBA00061541"/>
    </source>
</evidence>
<feature type="compositionally biased region" description="Basic and acidic residues" evidence="12">
    <location>
        <begin position="335"/>
        <end position="349"/>
    </location>
</feature>
<dbReference type="PROSITE" id="PS50071">
    <property type="entry name" value="HOMEOBOX_2"/>
    <property type="match status" value="1"/>
</dbReference>
<dbReference type="GO" id="GO:0000981">
    <property type="term" value="F:DNA-binding transcription factor activity, RNA polymerase II-specific"/>
    <property type="evidence" value="ECO:0007669"/>
    <property type="project" value="InterPro"/>
</dbReference>
<dbReference type="SMART" id="SM00389">
    <property type="entry name" value="HOX"/>
    <property type="match status" value="1"/>
</dbReference>
<feature type="compositionally biased region" description="Gly residues" evidence="12">
    <location>
        <begin position="315"/>
        <end position="328"/>
    </location>
</feature>
<keyword evidence="2 10" id="KW-0238">DNA-binding</keyword>
<dbReference type="GO" id="GO:0005634">
    <property type="term" value="C:nucleus"/>
    <property type="evidence" value="ECO:0007669"/>
    <property type="project" value="UniProtKB-SubCell"/>
</dbReference>
<feature type="region of interest" description="Disordered" evidence="12">
    <location>
        <begin position="271"/>
        <end position="412"/>
    </location>
</feature>
<evidence type="ECO:0000313" key="14">
    <source>
        <dbReference type="Ensembl" id="ENSCAFP00040021977.1"/>
    </source>
</evidence>
<evidence type="ECO:0000256" key="1">
    <source>
        <dbReference type="ARBA" id="ARBA00004123"/>
    </source>
</evidence>
<evidence type="ECO:0000256" key="11">
    <source>
        <dbReference type="RuleBase" id="RU000682"/>
    </source>
</evidence>
<evidence type="ECO:0000259" key="13">
    <source>
        <dbReference type="PROSITE" id="PS50071"/>
    </source>
</evidence>
<name>A0A8C0YXV4_CANLF</name>
<feature type="compositionally biased region" description="Gly residues" evidence="12">
    <location>
        <begin position="126"/>
        <end position="136"/>
    </location>
</feature>
<sequence length="532" mass="54120">MRRNAGQGQGEETDKTGAGGEKVPRASRGPEAAAAAAPGVGSGRAGPTGSERTSEERKPAAGEETQAPRKRDSGRAPRRRSGRDCGRAGGPADPPPASSGGGADPGPPRRARGDEIIQLSCERRASGGGLGGGGLRAGRASEVGVRVGAEPGPEGAGAAGPRRSGLQGPRAPGSLALRAARSCPAAPRPAGRPPRPSAQMAVRGASTLTPFSIQAILNKKEERGGLPAPEGRPVPGGTAVAAAAAEAPAVCCWRLFGETDAGALGGAEDSLLASPGGTRTAAGRTSESLAGWDSDSALSEENEGGRRCADAPGASGAGRAGGTLGLGQPGCELPAAKDLEEEAAGRSDSEMSASVSGDRSPRAEDDAVGPGSARGPALCGRSGGGGGPAGGAEEEEEPAAPKPRKKRSRAAFSHAQVFELERRFNHQRYLSGPERADLAASLKLTETQVKIWFQNRRYKTKRRQMAADLLASAPAAKKVAVKVLVRDDQRQYLPGEVLRPPSLLPLQPSYYYPYYCLPGWALSTCAAAAGTQ</sequence>
<dbReference type="CDD" id="cd00086">
    <property type="entry name" value="homeodomain"/>
    <property type="match status" value="1"/>
</dbReference>
<evidence type="ECO:0000256" key="8">
    <source>
        <dbReference type="ARBA" id="ARBA00081047"/>
    </source>
</evidence>
<accession>A0A8C0YXV4</accession>
<keyword evidence="4 10" id="KW-0539">Nucleus</keyword>